<protein>
    <submittedName>
        <fullName evidence="2">Conserved phage-related protein</fullName>
    </submittedName>
</protein>
<dbReference type="EMBL" id="BA000058">
    <property type="protein sequence ID" value="BAO04904.1"/>
    <property type="molecule type" value="Genomic_DNA"/>
</dbReference>
<gene>
    <name evidence="2" type="ORF">CBO05P1_185</name>
</gene>
<name>A0A060N9J7_CLOBO</name>
<evidence type="ECO:0000256" key="1">
    <source>
        <dbReference type="SAM" id="MobiDB-lite"/>
    </source>
</evidence>
<dbReference type="AlphaFoldDB" id="A0A060N9J7"/>
<accession>A0A060N9J7</accession>
<dbReference type="Proteomes" id="UP000054164">
    <property type="component" value="Unassembled WGS sequence"/>
</dbReference>
<feature type="region of interest" description="Disordered" evidence="1">
    <location>
        <begin position="481"/>
        <end position="519"/>
    </location>
</feature>
<evidence type="ECO:0000313" key="2">
    <source>
        <dbReference type="EMBL" id="BAO04904.1"/>
    </source>
</evidence>
<proteinExistence type="predicted"/>
<sequence length="519" mass="59932">MGRTKGSKNRNTLELEKLQQRIDELEKQNCTYDEVLETFSEGFVMDLFDKDIIKTISYETLQTWFSNPDTYIQEINNLLNYYYISNGDIFQLYDLIFSLPKLNYKIKVFEKNENYEKDLVLINKLLQNKVNHKELTRDILIQLISSGTVICTWIGKKEPYLYIFDNLEYIYPYQRYKGKLQAVIDLSWLDNKSDEERESIINNLSPLITQKKYEEYLNNNDKKLVKLPIDKTIILRNHTLRRNQRLGLPSGTQTIFNILHKQKLKDLEVAIANKIIRAVALLKFKGKDDNDIKVKESQKRKVYQSVKSALQKNSKNDGGITCLGIPDFASFEFPRIENGDKILDPKKYDSINFDSSTSIGISPVLTSGMLGNYASAKLNLDMLYTKIGVLLEQVEEVYQQLFKIVLGDRAENYRIIYDKDAPLTKKEKIDILMKLHSEGYSVKHVVDLIDDVDYEEYIEQSAYEIEGLKLRDKIIPPKTSYTLTDKGNEAGTPTQDDSTEESTIQDKTNGGNGTPRASI</sequence>
<organism evidence="2">
    <name type="scientific">Clostridium botulinum B str. Osaka05</name>
    <dbReference type="NCBI Taxonomy" id="1407017"/>
    <lineage>
        <taxon>Bacteria</taxon>
        <taxon>Bacillati</taxon>
        <taxon>Bacillota</taxon>
        <taxon>Clostridia</taxon>
        <taxon>Eubacteriales</taxon>
        <taxon>Clostridiaceae</taxon>
        <taxon>Clostridium</taxon>
    </lineage>
</organism>
<reference evidence="2" key="1">
    <citation type="submission" date="2013-10" db="EMBL/GenBank/DDBJ databases">
        <title>Draft genome sequence of Clostridium botulinum type B strain Osaka05.</title>
        <authorList>
            <person name="Sakaguchi Y."/>
            <person name="Hosomi K."/>
            <person name="Uchiyama J."/>
            <person name="Ogura Y."/>
            <person name="Sakaguchi M."/>
            <person name="Kohda T."/>
            <person name="Mukamoto M."/>
            <person name="Misawa N."/>
            <person name="Matsuzaki S."/>
            <person name="Hayashi T."/>
            <person name="Kozaki S."/>
        </authorList>
    </citation>
    <scope>NUCLEOTIDE SEQUENCE</scope>
    <source>
        <strain evidence="2">Osaka05</strain>
    </source>
</reference>
<dbReference type="RefSeq" id="WP_051394091.1">
    <property type="nucleotide sequence ID" value="NZ_BA000058.1"/>
</dbReference>
<dbReference type="HOGENOM" id="CLU_518469_0_0_9"/>